<feature type="repeat" description="ANK" evidence="3">
    <location>
        <begin position="225"/>
        <end position="257"/>
    </location>
</feature>
<dbReference type="PROSITE" id="PS50088">
    <property type="entry name" value="ANK_REPEAT"/>
    <property type="match status" value="7"/>
</dbReference>
<keyword evidence="2 3" id="KW-0040">ANK repeat</keyword>
<feature type="repeat" description="ANK" evidence="3">
    <location>
        <begin position="189"/>
        <end position="221"/>
    </location>
</feature>
<feature type="repeat" description="ANK" evidence="3">
    <location>
        <begin position="125"/>
        <end position="157"/>
    </location>
</feature>
<dbReference type="Pfam" id="PF00023">
    <property type="entry name" value="Ank"/>
    <property type="match status" value="1"/>
</dbReference>
<evidence type="ECO:0000313" key="4">
    <source>
        <dbReference type="EMBL" id="CAC5407619.1"/>
    </source>
</evidence>
<proteinExistence type="predicted"/>
<feature type="repeat" description="ANK" evidence="3">
    <location>
        <begin position="78"/>
        <end position="110"/>
    </location>
</feature>
<dbReference type="Proteomes" id="UP000507470">
    <property type="component" value="Unassembled WGS sequence"/>
</dbReference>
<feature type="repeat" description="ANK" evidence="3">
    <location>
        <begin position="45"/>
        <end position="77"/>
    </location>
</feature>
<dbReference type="PANTHER" id="PTHR24198:SF165">
    <property type="entry name" value="ANKYRIN REPEAT-CONTAINING PROTEIN-RELATED"/>
    <property type="match status" value="1"/>
</dbReference>
<dbReference type="Pfam" id="PF12796">
    <property type="entry name" value="Ank_2"/>
    <property type="match status" value="3"/>
</dbReference>
<name>A0A6J8DHP7_MYTCO</name>
<evidence type="ECO:0000256" key="1">
    <source>
        <dbReference type="ARBA" id="ARBA00022737"/>
    </source>
</evidence>
<evidence type="ECO:0000313" key="5">
    <source>
        <dbReference type="Proteomes" id="UP000507470"/>
    </source>
</evidence>
<feature type="repeat" description="ANK" evidence="3">
    <location>
        <begin position="291"/>
        <end position="327"/>
    </location>
</feature>
<dbReference type="InterPro" id="IPR036770">
    <property type="entry name" value="Ankyrin_rpt-contain_sf"/>
</dbReference>
<dbReference type="InterPro" id="IPR002110">
    <property type="entry name" value="Ankyrin_rpt"/>
</dbReference>
<dbReference type="PANTHER" id="PTHR24198">
    <property type="entry name" value="ANKYRIN REPEAT AND PROTEIN KINASE DOMAIN-CONTAINING PROTEIN"/>
    <property type="match status" value="1"/>
</dbReference>
<evidence type="ECO:0000256" key="3">
    <source>
        <dbReference type="PROSITE-ProRule" id="PRU00023"/>
    </source>
</evidence>
<protein>
    <submittedName>
        <fullName evidence="4">Uncharacterized protein</fullName>
    </submittedName>
</protein>
<reference evidence="4 5" key="1">
    <citation type="submission" date="2020-06" db="EMBL/GenBank/DDBJ databases">
        <authorList>
            <person name="Li R."/>
            <person name="Bekaert M."/>
        </authorList>
    </citation>
    <scope>NUCLEOTIDE SEQUENCE [LARGE SCALE GENOMIC DNA]</scope>
    <source>
        <strain evidence="5">wild</strain>
    </source>
</reference>
<keyword evidence="1" id="KW-0677">Repeat</keyword>
<dbReference type="PROSITE" id="PS50297">
    <property type="entry name" value="ANK_REP_REGION"/>
    <property type="match status" value="6"/>
</dbReference>
<keyword evidence="5" id="KW-1185">Reference proteome</keyword>
<dbReference type="GO" id="GO:0005737">
    <property type="term" value="C:cytoplasm"/>
    <property type="evidence" value="ECO:0007669"/>
    <property type="project" value="TreeGrafter"/>
</dbReference>
<sequence length="479" mass="52515">MTSVSHEIAEEHQLLLLEAISQKSSPSKIEQLIEDGASVNGATKKGVRPLHSAVDVKFADCVRLLLLKGADVNLADGTGFTPLLLSASNGCFKVMQMLIDNGAIVNYCGAEGKEVPKSIRDMGYLTYDPLNMAIENNHEQCVKLLLENGAHANKHYYMGYEINLMPSNHLSCLELLLKHGANPNSLSRYGTTPLMKACKENITKAVCLLIQFGANVNMGSGTSFNTKTPLNIAIEYSDFNIVNTLLENGAKVSMETGCTYSPLHTAVLAGRTDVCGLLLSSGASIDGASEDGFSPLMLVVKYPRLSNRLEIMKLLLHFGANPNFCQNNPTYSTASTSVIGEYFKNNQNKLNRNILCLLLKYGGKINIRACLPCGKVDPFGILPYLSDSCSEEILRLLTTTAKCIDRDAIKKSDNLTQDQCNYLMSLTISPHPLMGVVRNSIIESFGRKLTDNNFVDDFEIPTILKKYLILVYPEYCSLL</sequence>
<organism evidence="4 5">
    <name type="scientific">Mytilus coruscus</name>
    <name type="common">Sea mussel</name>
    <dbReference type="NCBI Taxonomy" id="42192"/>
    <lineage>
        <taxon>Eukaryota</taxon>
        <taxon>Metazoa</taxon>
        <taxon>Spiralia</taxon>
        <taxon>Lophotrochozoa</taxon>
        <taxon>Mollusca</taxon>
        <taxon>Bivalvia</taxon>
        <taxon>Autobranchia</taxon>
        <taxon>Pteriomorphia</taxon>
        <taxon>Mytilida</taxon>
        <taxon>Mytiloidea</taxon>
        <taxon>Mytilidae</taxon>
        <taxon>Mytilinae</taxon>
        <taxon>Mytilus</taxon>
    </lineage>
</organism>
<dbReference type="OrthoDB" id="366390at2759"/>
<feature type="repeat" description="ANK" evidence="3">
    <location>
        <begin position="258"/>
        <end position="290"/>
    </location>
</feature>
<dbReference type="EMBL" id="CACVKT020007421">
    <property type="protein sequence ID" value="CAC5407619.1"/>
    <property type="molecule type" value="Genomic_DNA"/>
</dbReference>
<dbReference type="SUPFAM" id="SSF48403">
    <property type="entry name" value="Ankyrin repeat"/>
    <property type="match status" value="1"/>
</dbReference>
<gene>
    <name evidence="4" type="ORF">MCOR_41074</name>
</gene>
<accession>A0A6J8DHP7</accession>
<dbReference type="AlphaFoldDB" id="A0A6J8DHP7"/>
<evidence type="ECO:0000256" key="2">
    <source>
        <dbReference type="ARBA" id="ARBA00023043"/>
    </source>
</evidence>
<dbReference type="Gene3D" id="1.25.40.20">
    <property type="entry name" value="Ankyrin repeat-containing domain"/>
    <property type="match status" value="2"/>
</dbReference>
<dbReference type="SMART" id="SM00248">
    <property type="entry name" value="ANK"/>
    <property type="match status" value="9"/>
</dbReference>